<dbReference type="SMART" id="SM00387">
    <property type="entry name" value="HATPase_c"/>
    <property type="match status" value="1"/>
</dbReference>
<evidence type="ECO:0000256" key="9">
    <source>
        <dbReference type="SAM" id="Phobius"/>
    </source>
</evidence>
<dbReference type="PANTHER" id="PTHR24421">
    <property type="entry name" value="NITRATE/NITRITE SENSOR PROTEIN NARX-RELATED"/>
    <property type="match status" value="1"/>
</dbReference>
<evidence type="ECO:0000256" key="8">
    <source>
        <dbReference type="ARBA" id="ARBA00023012"/>
    </source>
</evidence>
<protein>
    <recommendedName>
        <fullName evidence="2">histidine kinase</fullName>
        <ecNumber evidence="2">2.7.13.3</ecNumber>
    </recommendedName>
</protein>
<proteinExistence type="predicted"/>
<dbReference type="InterPro" id="IPR050482">
    <property type="entry name" value="Sensor_HK_TwoCompSys"/>
</dbReference>
<accession>A0ABS5ASS9</accession>
<feature type="transmembrane region" description="Helical" evidence="9">
    <location>
        <begin position="229"/>
        <end position="251"/>
    </location>
</feature>
<dbReference type="InterPro" id="IPR003594">
    <property type="entry name" value="HATPase_dom"/>
</dbReference>
<dbReference type="Proteomes" id="UP001519363">
    <property type="component" value="Unassembled WGS sequence"/>
</dbReference>
<feature type="transmembrane region" description="Helical" evidence="9">
    <location>
        <begin position="196"/>
        <end position="217"/>
    </location>
</feature>
<keyword evidence="5" id="KW-0547">Nucleotide-binding</keyword>
<evidence type="ECO:0000256" key="3">
    <source>
        <dbReference type="ARBA" id="ARBA00022553"/>
    </source>
</evidence>
<dbReference type="PANTHER" id="PTHR24421:SF10">
    <property type="entry name" value="NITRATE_NITRITE SENSOR PROTEIN NARQ"/>
    <property type="match status" value="1"/>
</dbReference>
<feature type="transmembrane region" description="Helical" evidence="9">
    <location>
        <begin position="263"/>
        <end position="283"/>
    </location>
</feature>
<keyword evidence="4" id="KW-0808">Transferase</keyword>
<dbReference type="InterPro" id="IPR036890">
    <property type="entry name" value="HATPase_C_sf"/>
</dbReference>
<keyword evidence="3" id="KW-0597">Phosphoprotein</keyword>
<dbReference type="Gene3D" id="3.30.565.10">
    <property type="entry name" value="Histidine kinase-like ATPase, C-terminal domain"/>
    <property type="match status" value="1"/>
</dbReference>
<dbReference type="EMBL" id="JAGIOO010000001">
    <property type="protein sequence ID" value="MBP2478735.1"/>
    <property type="molecule type" value="Genomic_DNA"/>
</dbReference>
<feature type="transmembrane region" description="Helical" evidence="9">
    <location>
        <begin position="136"/>
        <end position="156"/>
    </location>
</feature>
<dbReference type="InterPro" id="IPR029016">
    <property type="entry name" value="GAF-like_dom_sf"/>
</dbReference>
<comment type="caution">
    <text evidence="11">The sequence shown here is derived from an EMBL/GenBank/DDBJ whole genome shotgun (WGS) entry which is preliminary data.</text>
</comment>
<dbReference type="Gene3D" id="3.30.450.40">
    <property type="match status" value="1"/>
</dbReference>
<evidence type="ECO:0000256" key="6">
    <source>
        <dbReference type="ARBA" id="ARBA00022777"/>
    </source>
</evidence>
<feature type="domain" description="Histidine kinase/HSP90-like ATPase" evidence="10">
    <location>
        <begin position="572"/>
        <end position="662"/>
    </location>
</feature>
<evidence type="ECO:0000256" key="1">
    <source>
        <dbReference type="ARBA" id="ARBA00000085"/>
    </source>
</evidence>
<keyword evidence="8" id="KW-0902">Two-component regulatory system</keyword>
<keyword evidence="7" id="KW-0067">ATP-binding</keyword>
<dbReference type="SUPFAM" id="SSF55781">
    <property type="entry name" value="GAF domain-like"/>
    <property type="match status" value="1"/>
</dbReference>
<reference evidence="11 12" key="1">
    <citation type="submission" date="2021-03" db="EMBL/GenBank/DDBJ databases">
        <title>Sequencing the genomes of 1000 actinobacteria strains.</title>
        <authorList>
            <person name="Klenk H.-P."/>
        </authorList>
    </citation>
    <scope>NUCLEOTIDE SEQUENCE [LARGE SCALE GENOMIC DNA]</scope>
    <source>
        <strain evidence="11 12">DSM 44580</strain>
    </source>
</reference>
<keyword evidence="12" id="KW-1185">Reference proteome</keyword>
<organism evidence="11 12">
    <name type="scientific">Crossiella equi</name>
    <dbReference type="NCBI Taxonomy" id="130796"/>
    <lineage>
        <taxon>Bacteria</taxon>
        <taxon>Bacillati</taxon>
        <taxon>Actinomycetota</taxon>
        <taxon>Actinomycetes</taxon>
        <taxon>Pseudonocardiales</taxon>
        <taxon>Pseudonocardiaceae</taxon>
        <taxon>Crossiella</taxon>
    </lineage>
</organism>
<evidence type="ECO:0000259" key="10">
    <source>
        <dbReference type="SMART" id="SM00387"/>
    </source>
</evidence>
<dbReference type="InterPro" id="IPR011712">
    <property type="entry name" value="Sig_transdc_His_kin_sub3_dim/P"/>
</dbReference>
<dbReference type="RefSeq" id="WP_086781814.1">
    <property type="nucleotide sequence ID" value="NZ_JAGIOO010000001.1"/>
</dbReference>
<dbReference type="EC" id="2.7.13.3" evidence="2"/>
<keyword evidence="9" id="KW-0812">Transmembrane</keyword>
<evidence type="ECO:0000256" key="5">
    <source>
        <dbReference type="ARBA" id="ARBA00022741"/>
    </source>
</evidence>
<feature type="transmembrane region" description="Helical" evidence="9">
    <location>
        <begin position="66"/>
        <end position="87"/>
    </location>
</feature>
<dbReference type="Pfam" id="PF07730">
    <property type="entry name" value="HisKA_3"/>
    <property type="match status" value="1"/>
</dbReference>
<dbReference type="Pfam" id="PF02518">
    <property type="entry name" value="HATPase_c"/>
    <property type="match status" value="1"/>
</dbReference>
<feature type="transmembrane region" description="Helical" evidence="9">
    <location>
        <begin position="295"/>
        <end position="315"/>
    </location>
</feature>
<dbReference type="Gene3D" id="1.20.5.1930">
    <property type="match status" value="1"/>
</dbReference>
<dbReference type="CDD" id="cd16917">
    <property type="entry name" value="HATPase_UhpB-NarQ-NarX-like"/>
    <property type="match status" value="1"/>
</dbReference>
<feature type="transmembrane region" description="Helical" evidence="9">
    <location>
        <begin position="39"/>
        <end position="57"/>
    </location>
</feature>
<evidence type="ECO:0000256" key="7">
    <source>
        <dbReference type="ARBA" id="ARBA00022840"/>
    </source>
</evidence>
<keyword evidence="9" id="KW-0472">Membrane</keyword>
<keyword evidence="9" id="KW-1133">Transmembrane helix</keyword>
<name>A0ABS5ASS9_9PSEU</name>
<keyword evidence="6 11" id="KW-0418">Kinase</keyword>
<comment type="catalytic activity">
    <reaction evidence="1">
        <text>ATP + protein L-histidine = ADP + protein N-phospho-L-histidine.</text>
        <dbReference type="EC" id="2.7.13.3"/>
    </reaction>
</comment>
<evidence type="ECO:0000313" key="12">
    <source>
        <dbReference type="Proteomes" id="UP001519363"/>
    </source>
</evidence>
<dbReference type="SUPFAM" id="SSF55874">
    <property type="entry name" value="ATPase domain of HSP90 chaperone/DNA topoisomerase II/histidine kinase"/>
    <property type="match status" value="1"/>
</dbReference>
<evidence type="ECO:0000313" key="11">
    <source>
        <dbReference type="EMBL" id="MBP2478735.1"/>
    </source>
</evidence>
<gene>
    <name evidence="11" type="ORF">JOF53_007607</name>
</gene>
<feature type="transmembrane region" description="Helical" evidence="9">
    <location>
        <begin position="99"/>
        <end position="124"/>
    </location>
</feature>
<dbReference type="GO" id="GO:0016301">
    <property type="term" value="F:kinase activity"/>
    <property type="evidence" value="ECO:0007669"/>
    <property type="project" value="UniProtKB-KW"/>
</dbReference>
<evidence type="ECO:0000256" key="4">
    <source>
        <dbReference type="ARBA" id="ARBA00022679"/>
    </source>
</evidence>
<sequence length="673" mass="73308">MNGKDLRMRLLVAASLVSLAITIPVTLFALPARLTLSWALVAVVPCAFAGMFAWWAAPNHPVSRRLLLLGGIMAVGLSTNYALYFGAPWQDWSPPTPLVWLGAVFNEALEVVMNILVVYLVALLPDGRFRHRYERVLLRPLWLLLPLPLLVSALGVPTTQLYLWSQKPFAWLHAVAAVMLLVRCQLARRGGAHQPWLRGVAVLITLGMLVRATALVARDWSPVTDTGLLYFLGRFLGVLPYSLIPVLVVVAALRSRLLGVDIVVPRPVVYGLLWVVIVCWYLATAITLGWTAGRYLPVGVVTLVTALAMLVFGPLRSRLNEVAARRVYGERLTGFELLVQFGTTLETAYDLPRLAPRLALALRDGLGLRWARVSLGPPDRQPVVCLAGELTADRPTRFSLRHGEEVLGMIEYGPKVDGRFTRKDHDLVESLARQTALAVHNANLATELAGQARELAASRTRIVQAQDTARRRIERQLHDGIQQELVALVAKLALARNQLKRDAEVAGATLGEIQDDTYRVIDELRELAHGIHPPVLTDQGLVAAVSSKARRLPIPVQLHCPDALRTARFSVDVEESAFFLVSEALANVLKHAQASSATIRFGLAGETLRVEVRDDGRGFTDGTGGLGITGMRDRAQTCGGDLTITSAPGRGTTVAARLPVSSGPDSRADTVGI</sequence>
<evidence type="ECO:0000256" key="2">
    <source>
        <dbReference type="ARBA" id="ARBA00012438"/>
    </source>
</evidence>